<dbReference type="Proteomes" id="UP000694620">
    <property type="component" value="Unassembled WGS sequence"/>
</dbReference>
<keyword evidence="2" id="KW-0165">Cleavage on pair of basic residues</keyword>
<feature type="disulfide bond" evidence="6">
    <location>
        <begin position="100"/>
        <end position="118"/>
    </location>
</feature>
<dbReference type="PIRSF" id="PIRSF001815">
    <property type="entry name" value="Nonapeptide_hormone_precursor"/>
    <property type="match status" value="1"/>
</dbReference>
<dbReference type="PANTHER" id="PTHR11681">
    <property type="entry name" value="NEUROPHYSIN"/>
    <property type="match status" value="1"/>
</dbReference>
<dbReference type="Pfam" id="PF00184">
    <property type="entry name" value="Hormone_5"/>
    <property type="match status" value="1"/>
</dbReference>
<name>A0A8C4XGP2_ERPCA</name>
<dbReference type="Gene3D" id="2.60.9.10">
    <property type="entry name" value="Neurohypophysial hormone domain"/>
    <property type="match status" value="1"/>
</dbReference>
<dbReference type="GeneTree" id="ENSGT00390000004511"/>
<accession>A0A8C4XGP2</accession>
<keyword evidence="4" id="KW-0027">Amidation</keyword>
<dbReference type="GO" id="GO:0005185">
    <property type="term" value="F:neurohypophyseal hormone activity"/>
    <property type="evidence" value="ECO:0007669"/>
    <property type="project" value="InterPro"/>
</dbReference>
<dbReference type="GO" id="GO:0030141">
    <property type="term" value="C:secretory granule"/>
    <property type="evidence" value="ECO:0007669"/>
    <property type="project" value="TreeGrafter"/>
</dbReference>
<dbReference type="FunFam" id="2.60.9.10:FF:000001">
    <property type="entry name" value="oxytocin-neurophysin 1"/>
    <property type="match status" value="1"/>
</dbReference>
<evidence type="ECO:0000256" key="2">
    <source>
        <dbReference type="ARBA" id="ARBA00022685"/>
    </source>
</evidence>
<dbReference type="PROSITE" id="PS00264">
    <property type="entry name" value="NEUROHYPOPHYS_HORM"/>
    <property type="match status" value="1"/>
</dbReference>
<evidence type="ECO:0000256" key="7">
    <source>
        <dbReference type="SAM" id="SignalP"/>
    </source>
</evidence>
<proteinExistence type="inferred from homology"/>
<sequence>MPDSALPLCLLGLLALSSACYIQNCPRGGKRSFLDTSPRPCPSCGPSGRGRCFGPSICCAEELGCYIGTPESAPCQEENYLASPCETGGKACGMEEEGHCAVPGICCNEDSCALDSFCLDDDSNKRHNSLENMAQMGGDLLMRIMHLAKTQSPGAGRSQQF</sequence>
<dbReference type="SMART" id="SM00003">
    <property type="entry name" value="NH"/>
    <property type="match status" value="1"/>
</dbReference>
<dbReference type="SUPFAM" id="SSF49606">
    <property type="entry name" value="Neurophysin II"/>
    <property type="match status" value="1"/>
</dbReference>
<evidence type="ECO:0000256" key="4">
    <source>
        <dbReference type="ARBA" id="ARBA00022815"/>
    </source>
</evidence>
<dbReference type="RefSeq" id="XP_028648220.1">
    <property type="nucleotide sequence ID" value="XM_028792387.2"/>
</dbReference>
<dbReference type="GO" id="GO:0005615">
    <property type="term" value="C:extracellular space"/>
    <property type="evidence" value="ECO:0007669"/>
    <property type="project" value="TreeGrafter"/>
</dbReference>
<evidence type="ECO:0000256" key="3">
    <source>
        <dbReference type="ARBA" id="ARBA00022729"/>
    </source>
</evidence>
<feature type="disulfide bond" evidence="6">
    <location>
        <begin position="41"/>
        <end position="85"/>
    </location>
</feature>
<feature type="disulfide bond" evidence="6">
    <location>
        <begin position="52"/>
        <end position="75"/>
    </location>
</feature>
<feature type="disulfide bond" evidence="6">
    <location>
        <begin position="59"/>
        <end position="65"/>
    </location>
</feature>
<dbReference type="OrthoDB" id="10056056at2759"/>
<evidence type="ECO:0000256" key="6">
    <source>
        <dbReference type="PIRSR" id="PIRSR001815-50"/>
    </source>
</evidence>
<dbReference type="AlphaFoldDB" id="A0A8C4XGP2"/>
<feature type="chain" id="PRO_5034717466" evidence="7">
    <location>
        <begin position="20"/>
        <end position="161"/>
    </location>
</feature>
<organism evidence="8 9">
    <name type="scientific">Erpetoichthys calabaricus</name>
    <name type="common">Rope fish</name>
    <name type="synonym">Calamoichthys calabaricus</name>
    <dbReference type="NCBI Taxonomy" id="27687"/>
    <lineage>
        <taxon>Eukaryota</taxon>
        <taxon>Metazoa</taxon>
        <taxon>Chordata</taxon>
        <taxon>Craniata</taxon>
        <taxon>Vertebrata</taxon>
        <taxon>Euteleostomi</taxon>
        <taxon>Actinopterygii</taxon>
        <taxon>Polypteriformes</taxon>
        <taxon>Polypteridae</taxon>
        <taxon>Erpetoichthys</taxon>
    </lineage>
</organism>
<reference evidence="8" key="2">
    <citation type="submission" date="2025-09" db="UniProtKB">
        <authorList>
            <consortium name="Ensembl"/>
        </authorList>
    </citation>
    <scope>IDENTIFICATION</scope>
</reference>
<evidence type="ECO:0000313" key="8">
    <source>
        <dbReference type="Ensembl" id="ENSECRP00000029514.1"/>
    </source>
</evidence>
<keyword evidence="3 7" id="KW-0732">Signal</keyword>
<keyword evidence="9" id="KW-1185">Reference proteome</keyword>
<evidence type="ECO:0000256" key="5">
    <source>
        <dbReference type="ARBA" id="ARBA00023157"/>
    </source>
</evidence>
<evidence type="ECO:0000256" key="1">
    <source>
        <dbReference type="ARBA" id="ARBA00007369"/>
    </source>
</evidence>
<gene>
    <name evidence="8" type="primary">LOC114644154</name>
</gene>
<reference evidence="8" key="1">
    <citation type="submission" date="2025-08" db="UniProtKB">
        <authorList>
            <consortium name="Ensembl"/>
        </authorList>
    </citation>
    <scope>IDENTIFICATION</scope>
</reference>
<dbReference type="Ensembl" id="ENSECRT00000030139.1">
    <property type="protein sequence ID" value="ENSECRP00000029514.1"/>
    <property type="gene ID" value="ENSECRG00000020012.1"/>
</dbReference>
<dbReference type="GeneID" id="114644154"/>
<dbReference type="Pfam" id="PF00220">
    <property type="entry name" value="Hormone_4"/>
    <property type="match status" value="1"/>
</dbReference>
<dbReference type="PRINTS" id="PR00831">
    <property type="entry name" value="NEUROPHYSIN"/>
</dbReference>
<feature type="disulfide bond" evidence="6">
    <location>
        <begin position="107"/>
        <end position="112"/>
    </location>
</feature>
<comment type="similarity">
    <text evidence="1">Belongs to the vasopressin/oxytocin family.</text>
</comment>
<keyword evidence="5 6" id="KW-1015">Disulfide bond</keyword>
<feature type="disulfide bond" evidence="6">
    <location>
        <begin position="44"/>
        <end position="58"/>
    </location>
</feature>
<dbReference type="InterPro" id="IPR022423">
    <property type="entry name" value="Neurohypophysial_hormone_CS"/>
</dbReference>
<dbReference type="PANTHER" id="PTHR11681:SF5">
    <property type="entry name" value="ISOTOCIN"/>
    <property type="match status" value="1"/>
</dbReference>
<evidence type="ECO:0000313" key="9">
    <source>
        <dbReference type="Proteomes" id="UP000694620"/>
    </source>
</evidence>
<feature type="disulfide bond" evidence="6">
    <location>
        <begin position="20"/>
        <end position="25"/>
    </location>
</feature>
<feature type="disulfide bond" evidence="6">
    <location>
        <begin position="92"/>
        <end position="106"/>
    </location>
</feature>
<protein>
    <submittedName>
        <fullName evidence="8">Oxytocin-neurophysin 1-like</fullName>
    </submittedName>
</protein>
<feature type="signal peptide" evidence="7">
    <location>
        <begin position="1"/>
        <end position="19"/>
    </location>
</feature>
<dbReference type="InterPro" id="IPR000981">
    <property type="entry name" value="Neurhyp_horm"/>
</dbReference>
<dbReference type="InterPro" id="IPR036387">
    <property type="entry name" value="Neurhyp_horm_dom_sf"/>
</dbReference>